<sequence>MSSDPQLRANIEKKFGNDAFDRTSTSGEEEEFPLARNAITTALIRINWIYDQKLINAVNDYLGYYSSNNGNASRHPVFTINYTLAD</sequence>
<dbReference type="Proteomes" id="UP000019205">
    <property type="component" value="Chromosome"/>
</dbReference>
<protein>
    <submittedName>
        <fullName evidence="2">Uncharacterized protein</fullName>
    </submittedName>
</protein>
<gene>
    <name evidence="2" type="ORF">KT71_18721</name>
</gene>
<keyword evidence="3" id="KW-1185">Reference proteome</keyword>
<proteinExistence type="predicted"/>
<dbReference type="STRING" id="314285.KT71_18721"/>
<organism evidence="2 3">
    <name type="scientific">Congregibacter litoralis KT71</name>
    <dbReference type="NCBI Taxonomy" id="314285"/>
    <lineage>
        <taxon>Bacteria</taxon>
        <taxon>Pseudomonadati</taxon>
        <taxon>Pseudomonadota</taxon>
        <taxon>Gammaproteobacteria</taxon>
        <taxon>Cellvibrionales</taxon>
        <taxon>Halieaceae</taxon>
        <taxon>Congregibacter</taxon>
    </lineage>
</organism>
<evidence type="ECO:0000256" key="1">
    <source>
        <dbReference type="SAM" id="MobiDB-lite"/>
    </source>
</evidence>
<reference evidence="2 3" key="1">
    <citation type="journal article" date="2007" name="Proc. Natl. Acad. Sci. U.S.A.">
        <title>Characterization of a marine gammaproteobacterium capable of aerobic anoxygenic photosynthesis.</title>
        <authorList>
            <person name="Fuchs B.M."/>
            <person name="Spring S."/>
            <person name="Teeling H."/>
            <person name="Quast C."/>
            <person name="Wulf J."/>
            <person name="Schattenhofer M."/>
            <person name="Yan S."/>
            <person name="Ferriera S."/>
            <person name="Johnson J."/>
            <person name="Glockner F.O."/>
            <person name="Amann R."/>
        </authorList>
    </citation>
    <scope>NUCLEOTIDE SEQUENCE [LARGE SCALE GENOMIC DNA]</scope>
    <source>
        <strain evidence="2">KT71</strain>
    </source>
</reference>
<dbReference type="RefSeq" id="WP_008296184.1">
    <property type="nucleotide sequence ID" value="NZ_CM002299.1"/>
</dbReference>
<dbReference type="AlphaFoldDB" id="A4ACT7"/>
<reference evidence="2 3" key="2">
    <citation type="journal article" date="2009" name="PLoS ONE">
        <title>The photosynthetic apparatus and its regulation in the aerobic gammaproteobacterium Congregibacter litoralis gen. nov., sp. nov.</title>
        <authorList>
            <person name="Spring S."/>
            <person name="Lunsdorf H."/>
            <person name="Fuchs B.M."/>
            <person name="Tindall B.J."/>
        </authorList>
    </citation>
    <scope>NUCLEOTIDE SEQUENCE [LARGE SCALE GENOMIC DNA]</scope>
    <source>
        <strain evidence="2">KT71</strain>
    </source>
</reference>
<evidence type="ECO:0000313" key="3">
    <source>
        <dbReference type="Proteomes" id="UP000019205"/>
    </source>
</evidence>
<dbReference type="EMBL" id="AAOA02000005">
    <property type="protein sequence ID" value="EAQ96128.1"/>
    <property type="molecule type" value="Genomic_DNA"/>
</dbReference>
<feature type="compositionally biased region" description="Basic and acidic residues" evidence="1">
    <location>
        <begin position="10"/>
        <end position="21"/>
    </location>
</feature>
<evidence type="ECO:0000313" key="2">
    <source>
        <dbReference type="EMBL" id="EAQ96128.1"/>
    </source>
</evidence>
<feature type="region of interest" description="Disordered" evidence="1">
    <location>
        <begin position="1"/>
        <end position="27"/>
    </location>
</feature>
<dbReference type="HOGENOM" id="CLU_2492507_0_0_6"/>
<comment type="caution">
    <text evidence="2">The sequence shown here is derived from an EMBL/GenBank/DDBJ whole genome shotgun (WGS) entry which is preliminary data.</text>
</comment>
<name>A4ACT7_9GAMM</name>
<accession>A4ACT7</accession>